<dbReference type="CDD" id="cd17535">
    <property type="entry name" value="REC_NarL-like"/>
    <property type="match status" value="1"/>
</dbReference>
<dbReference type="PANTHER" id="PTHR45566">
    <property type="entry name" value="HTH-TYPE TRANSCRIPTIONAL REGULATOR YHJB-RELATED"/>
    <property type="match status" value="1"/>
</dbReference>
<dbReference type="Proteomes" id="UP000193200">
    <property type="component" value="Unassembled WGS sequence"/>
</dbReference>
<dbReference type="PROSITE" id="PS50043">
    <property type="entry name" value="HTH_LUXR_2"/>
    <property type="match status" value="1"/>
</dbReference>
<dbReference type="Pfam" id="PF00196">
    <property type="entry name" value="GerE"/>
    <property type="match status" value="1"/>
</dbReference>
<dbReference type="InterPro" id="IPR001789">
    <property type="entry name" value="Sig_transdc_resp-reg_receiver"/>
</dbReference>
<dbReference type="CDD" id="cd06170">
    <property type="entry name" value="LuxR_C_like"/>
    <property type="match status" value="1"/>
</dbReference>
<evidence type="ECO:0000259" key="5">
    <source>
        <dbReference type="PROSITE" id="PS50110"/>
    </source>
</evidence>
<organism evidence="6 7">
    <name type="scientific">Oceanibacterium hippocampi</name>
    <dbReference type="NCBI Taxonomy" id="745714"/>
    <lineage>
        <taxon>Bacteria</taxon>
        <taxon>Pseudomonadati</taxon>
        <taxon>Pseudomonadota</taxon>
        <taxon>Alphaproteobacteria</taxon>
        <taxon>Sneathiellales</taxon>
        <taxon>Sneathiellaceae</taxon>
        <taxon>Oceanibacterium</taxon>
    </lineage>
</organism>
<dbReference type="OrthoDB" id="9805444at2"/>
<dbReference type="SMART" id="SM00421">
    <property type="entry name" value="HTH_LUXR"/>
    <property type="match status" value="1"/>
</dbReference>
<evidence type="ECO:0000256" key="3">
    <source>
        <dbReference type="PROSITE-ProRule" id="PRU00169"/>
    </source>
</evidence>
<dbReference type="PRINTS" id="PR00038">
    <property type="entry name" value="HTHLUXR"/>
</dbReference>
<dbReference type="SUPFAM" id="SSF52172">
    <property type="entry name" value="CheY-like"/>
    <property type="match status" value="1"/>
</dbReference>
<dbReference type="InParanoid" id="A0A1Y5RCB1"/>
<dbReference type="InterPro" id="IPR051015">
    <property type="entry name" value="EvgA-like"/>
</dbReference>
<dbReference type="EMBL" id="FWFR01000001">
    <property type="protein sequence ID" value="SLN11597.1"/>
    <property type="molecule type" value="Genomic_DNA"/>
</dbReference>
<dbReference type="InterPro" id="IPR016032">
    <property type="entry name" value="Sig_transdc_resp-reg_C-effctor"/>
</dbReference>
<keyword evidence="1 3" id="KW-0597">Phosphoprotein</keyword>
<evidence type="ECO:0000313" key="7">
    <source>
        <dbReference type="Proteomes" id="UP000193200"/>
    </source>
</evidence>
<feature type="domain" description="HTH luxR-type" evidence="4">
    <location>
        <begin position="148"/>
        <end position="213"/>
    </location>
</feature>
<dbReference type="SMART" id="SM00448">
    <property type="entry name" value="REC"/>
    <property type="match status" value="1"/>
</dbReference>
<dbReference type="InterPro" id="IPR011006">
    <property type="entry name" value="CheY-like_superfamily"/>
</dbReference>
<evidence type="ECO:0000313" key="6">
    <source>
        <dbReference type="EMBL" id="SLN11597.1"/>
    </source>
</evidence>
<evidence type="ECO:0000256" key="2">
    <source>
        <dbReference type="ARBA" id="ARBA00023125"/>
    </source>
</evidence>
<sequence>MLQTYAEPLTTELRVLIADNHVLFRKGLARLVNRLPNIRARITEARSYGEVNRALDQSGPFDLIIIDMLIPGAAPAEGLRRLTARAPATDIVVVTLSAFDRHIATAQQAGVAAVVIKGAGGAHLRDVLRSVLAGTPAPARPKEAANGSATVTLPLTPRQQDVFRKICEGMSNRQIAEDLELAEGTVKVHVTAILKALKVRNRTQAVLRGERLGIGRASRAQEYC</sequence>
<dbReference type="RefSeq" id="WP_085881474.1">
    <property type="nucleotide sequence ID" value="NZ_FWFR01000001.1"/>
</dbReference>
<name>A0A1Y5RCB1_9PROT</name>
<keyword evidence="7" id="KW-1185">Reference proteome</keyword>
<dbReference type="InterPro" id="IPR058245">
    <property type="entry name" value="NreC/VraR/RcsB-like_REC"/>
</dbReference>
<feature type="domain" description="Response regulatory" evidence="5">
    <location>
        <begin position="14"/>
        <end position="132"/>
    </location>
</feature>
<protein>
    <submittedName>
        <fullName evidence="6">Transcriptional regulatory protein DegU</fullName>
    </submittedName>
</protein>
<dbReference type="InterPro" id="IPR036388">
    <property type="entry name" value="WH-like_DNA-bd_sf"/>
</dbReference>
<dbReference type="Gene3D" id="3.40.50.2300">
    <property type="match status" value="1"/>
</dbReference>
<dbReference type="GO" id="GO:0000160">
    <property type="term" value="P:phosphorelay signal transduction system"/>
    <property type="evidence" value="ECO:0007669"/>
    <property type="project" value="InterPro"/>
</dbReference>
<keyword evidence="2" id="KW-0238">DNA-binding</keyword>
<reference evidence="6 7" key="1">
    <citation type="submission" date="2017-03" db="EMBL/GenBank/DDBJ databases">
        <authorList>
            <person name="Afonso C.L."/>
            <person name="Miller P.J."/>
            <person name="Scott M.A."/>
            <person name="Spackman E."/>
            <person name="Goraichik I."/>
            <person name="Dimitrov K.M."/>
            <person name="Suarez D.L."/>
            <person name="Swayne D.E."/>
        </authorList>
    </citation>
    <scope>NUCLEOTIDE SEQUENCE [LARGE SCALE GENOMIC DNA]</scope>
    <source>
        <strain evidence="6 7">CECT 7691</strain>
    </source>
</reference>
<feature type="modified residue" description="4-aspartylphosphate" evidence="3">
    <location>
        <position position="67"/>
    </location>
</feature>
<dbReference type="PANTHER" id="PTHR45566:SF2">
    <property type="entry name" value="NARL SUBFAMILY"/>
    <property type="match status" value="1"/>
</dbReference>
<evidence type="ECO:0000256" key="1">
    <source>
        <dbReference type="ARBA" id="ARBA00022553"/>
    </source>
</evidence>
<accession>A0A1Y5RCB1</accession>
<dbReference type="GO" id="GO:0006355">
    <property type="term" value="P:regulation of DNA-templated transcription"/>
    <property type="evidence" value="ECO:0007669"/>
    <property type="project" value="InterPro"/>
</dbReference>
<proteinExistence type="predicted"/>
<dbReference type="Gene3D" id="1.10.10.10">
    <property type="entry name" value="Winged helix-like DNA-binding domain superfamily/Winged helix DNA-binding domain"/>
    <property type="match status" value="1"/>
</dbReference>
<gene>
    <name evidence="6" type="primary">degU_1</name>
    <name evidence="6" type="ORF">OCH7691_00099</name>
</gene>
<dbReference type="GO" id="GO:0003677">
    <property type="term" value="F:DNA binding"/>
    <property type="evidence" value="ECO:0007669"/>
    <property type="project" value="UniProtKB-KW"/>
</dbReference>
<dbReference type="SUPFAM" id="SSF46894">
    <property type="entry name" value="C-terminal effector domain of the bipartite response regulators"/>
    <property type="match status" value="1"/>
</dbReference>
<dbReference type="InterPro" id="IPR000792">
    <property type="entry name" value="Tscrpt_reg_LuxR_C"/>
</dbReference>
<dbReference type="AlphaFoldDB" id="A0A1Y5RCB1"/>
<evidence type="ECO:0000259" key="4">
    <source>
        <dbReference type="PROSITE" id="PS50043"/>
    </source>
</evidence>
<dbReference type="PROSITE" id="PS50110">
    <property type="entry name" value="RESPONSE_REGULATORY"/>
    <property type="match status" value="1"/>
</dbReference>
<dbReference type="Pfam" id="PF00072">
    <property type="entry name" value="Response_reg"/>
    <property type="match status" value="1"/>
</dbReference>